<dbReference type="EMBL" id="CM000883">
    <property type="protein sequence ID" value="KQJ90759.1"/>
    <property type="molecule type" value="Genomic_DNA"/>
</dbReference>
<proteinExistence type="predicted"/>
<dbReference type="EnsemblPlants" id="KQJ90759">
    <property type="protein sequence ID" value="KQJ90759"/>
    <property type="gene ID" value="BRADI_4g33765v3"/>
</dbReference>
<dbReference type="Gramene" id="KQJ90759">
    <property type="protein sequence ID" value="KQJ90759"/>
    <property type="gene ID" value="BRADI_4g33765v3"/>
</dbReference>
<dbReference type="Proteomes" id="UP000008810">
    <property type="component" value="Chromosome 4"/>
</dbReference>
<reference evidence="2" key="2">
    <citation type="submission" date="2017-06" db="EMBL/GenBank/DDBJ databases">
        <title>WGS assembly of Brachypodium distachyon.</title>
        <authorList>
            <consortium name="The International Brachypodium Initiative"/>
            <person name="Lucas S."/>
            <person name="Harmon-Smith M."/>
            <person name="Lail K."/>
            <person name="Tice H."/>
            <person name="Grimwood J."/>
            <person name="Bruce D."/>
            <person name="Barry K."/>
            <person name="Shu S."/>
            <person name="Lindquist E."/>
            <person name="Wang M."/>
            <person name="Pitluck S."/>
            <person name="Vogel J.P."/>
            <person name="Garvin D.F."/>
            <person name="Mockler T.C."/>
            <person name="Schmutz J."/>
            <person name="Rokhsar D."/>
            <person name="Bevan M.W."/>
        </authorList>
    </citation>
    <scope>NUCLEOTIDE SEQUENCE</scope>
    <source>
        <strain evidence="2">Bd21</strain>
    </source>
</reference>
<evidence type="ECO:0000313" key="2">
    <source>
        <dbReference type="EMBL" id="KQJ90759.1"/>
    </source>
</evidence>
<dbReference type="InParanoid" id="A0A0Q3ETB5"/>
<sequence>MARFLKDHVGDFVNKEIPRFTIFNRPESVPYHWSIKKDPVWRAKLTDNWSDDDKSAEKEVDQRARDESPPNRPIRTGVRKVPISRAAKITGIFFSSTAVIANVTSLIGNM</sequence>
<evidence type="ECO:0000313" key="4">
    <source>
        <dbReference type="Proteomes" id="UP000008810"/>
    </source>
</evidence>
<keyword evidence="4" id="KW-1185">Reference proteome</keyword>
<accession>A0A0Q3ETB5</accession>
<reference evidence="3" key="3">
    <citation type="submission" date="2018-08" db="UniProtKB">
        <authorList>
            <consortium name="EnsemblPlants"/>
        </authorList>
    </citation>
    <scope>IDENTIFICATION</scope>
    <source>
        <strain evidence="3">cv. Bd21</strain>
    </source>
</reference>
<evidence type="ECO:0000313" key="3">
    <source>
        <dbReference type="EnsemblPlants" id="KQJ90759"/>
    </source>
</evidence>
<evidence type="ECO:0000256" key="1">
    <source>
        <dbReference type="SAM" id="MobiDB-lite"/>
    </source>
</evidence>
<feature type="region of interest" description="Disordered" evidence="1">
    <location>
        <begin position="51"/>
        <end position="79"/>
    </location>
</feature>
<feature type="compositionally biased region" description="Basic and acidic residues" evidence="1">
    <location>
        <begin position="51"/>
        <end position="69"/>
    </location>
</feature>
<name>A0A0Q3ETB5_BRADI</name>
<gene>
    <name evidence="2" type="ORF">BRADI_4g33765v3</name>
</gene>
<organism evidence="2">
    <name type="scientific">Brachypodium distachyon</name>
    <name type="common">Purple false brome</name>
    <name type="synonym">Trachynia distachya</name>
    <dbReference type="NCBI Taxonomy" id="15368"/>
    <lineage>
        <taxon>Eukaryota</taxon>
        <taxon>Viridiplantae</taxon>
        <taxon>Streptophyta</taxon>
        <taxon>Embryophyta</taxon>
        <taxon>Tracheophyta</taxon>
        <taxon>Spermatophyta</taxon>
        <taxon>Magnoliopsida</taxon>
        <taxon>Liliopsida</taxon>
        <taxon>Poales</taxon>
        <taxon>Poaceae</taxon>
        <taxon>BOP clade</taxon>
        <taxon>Pooideae</taxon>
        <taxon>Stipodae</taxon>
        <taxon>Brachypodieae</taxon>
        <taxon>Brachypodium</taxon>
    </lineage>
</organism>
<dbReference type="AlphaFoldDB" id="A0A0Q3ETB5"/>
<reference evidence="2 3" key="1">
    <citation type="journal article" date="2010" name="Nature">
        <title>Genome sequencing and analysis of the model grass Brachypodium distachyon.</title>
        <authorList>
            <consortium name="International Brachypodium Initiative"/>
        </authorList>
    </citation>
    <scope>NUCLEOTIDE SEQUENCE [LARGE SCALE GENOMIC DNA]</scope>
    <source>
        <strain evidence="2 3">Bd21</strain>
    </source>
</reference>
<protein>
    <submittedName>
        <fullName evidence="2 3">Uncharacterized protein</fullName>
    </submittedName>
</protein>